<dbReference type="SUPFAM" id="SSF81660">
    <property type="entry name" value="Metal cation-transporting ATPase, ATP-binding domain N"/>
    <property type="match status" value="1"/>
</dbReference>
<reference evidence="1" key="2">
    <citation type="submission" date="2023-02" db="EMBL/GenBank/DDBJ databases">
        <authorList>
            <person name="Swenson N.G."/>
            <person name="Wegrzyn J.L."/>
            <person name="Mcevoy S.L."/>
        </authorList>
    </citation>
    <scope>NUCLEOTIDE SEQUENCE</scope>
    <source>
        <strain evidence="1">91603</strain>
        <tissue evidence="1">Leaf</tissue>
    </source>
</reference>
<dbReference type="AlphaFoldDB" id="A0AAD5IJJ8"/>
<proteinExistence type="predicted"/>
<dbReference type="GO" id="GO:0000166">
    <property type="term" value="F:nucleotide binding"/>
    <property type="evidence" value="ECO:0007669"/>
    <property type="project" value="InterPro"/>
</dbReference>
<reference evidence="1" key="1">
    <citation type="journal article" date="2022" name="Plant J.">
        <title>Strategies of tolerance reflected in two North American maple genomes.</title>
        <authorList>
            <person name="McEvoy S.L."/>
            <person name="Sezen U.U."/>
            <person name="Trouern-Trend A."/>
            <person name="McMahon S.M."/>
            <person name="Schaberg P.G."/>
            <person name="Yang J."/>
            <person name="Wegrzyn J.L."/>
            <person name="Swenson N.G."/>
        </authorList>
    </citation>
    <scope>NUCLEOTIDE SEQUENCE</scope>
    <source>
        <strain evidence="1">91603</strain>
    </source>
</reference>
<protein>
    <submittedName>
        <fullName evidence="1">Uncharacterized protein</fullName>
    </submittedName>
</protein>
<gene>
    <name evidence="1" type="ORF">LWI28_016881</name>
</gene>
<evidence type="ECO:0000313" key="2">
    <source>
        <dbReference type="Proteomes" id="UP001064489"/>
    </source>
</evidence>
<evidence type="ECO:0000313" key="1">
    <source>
        <dbReference type="EMBL" id="KAI9165582.1"/>
    </source>
</evidence>
<comment type="caution">
    <text evidence="1">The sequence shown here is derived from an EMBL/GenBank/DDBJ whole genome shotgun (WGS) entry which is preliminary data.</text>
</comment>
<organism evidence="1 2">
    <name type="scientific">Acer negundo</name>
    <name type="common">Box elder</name>
    <dbReference type="NCBI Taxonomy" id="4023"/>
    <lineage>
        <taxon>Eukaryota</taxon>
        <taxon>Viridiplantae</taxon>
        <taxon>Streptophyta</taxon>
        <taxon>Embryophyta</taxon>
        <taxon>Tracheophyta</taxon>
        <taxon>Spermatophyta</taxon>
        <taxon>Magnoliopsida</taxon>
        <taxon>eudicotyledons</taxon>
        <taxon>Gunneridae</taxon>
        <taxon>Pentapetalae</taxon>
        <taxon>rosids</taxon>
        <taxon>malvids</taxon>
        <taxon>Sapindales</taxon>
        <taxon>Sapindaceae</taxon>
        <taxon>Hippocastanoideae</taxon>
        <taxon>Acereae</taxon>
        <taxon>Acer</taxon>
    </lineage>
</organism>
<name>A0AAD5IJJ8_ACENE</name>
<accession>A0AAD5IJJ8</accession>
<keyword evidence="2" id="KW-1185">Reference proteome</keyword>
<dbReference type="InterPro" id="IPR023299">
    <property type="entry name" value="ATPase_P-typ_cyto_dom_N"/>
</dbReference>
<sequence>MGVVLELPEGGMRAHTKGALEIVLAACDKFPSEALRNQCLAYIDLEDKFSPDDSIPVSNPREHFQLWCRNRICGSRQAL</sequence>
<dbReference type="EMBL" id="JAJSOW010000105">
    <property type="protein sequence ID" value="KAI9165582.1"/>
    <property type="molecule type" value="Genomic_DNA"/>
</dbReference>
<dbReference type="Proteomes" id="UP001064489">
    <property type="component" value="Chromosome 10"/>
</dbReference>